<evidence type="ECO:0000256" key="2">
    <source>
        <dbReference type="ARBA" id="ARBA00004533"/>
    </source>
</evidence>
<dbReference type="PANTHER" id="PTHR45138">
    <property type="entry name" value="REGULATORY COMPONENTS OF SENSORY TRANSDUCTION SYSTEM"/>
    <property type="match status" value="1"/>
</dbReference>
<feature type="transmembrane region" description="Helical" evidence="6">
    <location>
        <begin position="136"/>
        <end position="153"/>
    </location>
</feature>
<dbReference type="InterPro" id="IPR050469">
    <property type="entry name" value="Diguanylate_Cyclase"/>
</dbReference>
<dbReference type="CDD" id="cd01949">
    <property type="entry name" value="GGDEF"/>
    <property type="match status" value="1"/>
</dbReference>
<dbReference type="EMBL" id="FOUI01000001">
    <property type="protein sequence ID" value="SFM10279.1"/>
    <property type="molecule type" value="Genomic_DNA"/>
</dbReference>
<comment type="catalytic activity">
    <reaction evidence="4">
        <text>2 GTP = 3',3'-c-di-GMP + 2 diphosphate</text>
        <dbReference type="Rhea" id="RHEA:24898"/>
        <dbReference type="ChEBI" id="CHEBI:33019"/>
        <dbReference type="ChEBI" id="CHEBI:37565"/>
        <dbReference type="ChEBI" id="CHEBI:58805"/>
        <dbReference type="EC" id="2.7.7.65"/>
    </reaction>
</comment>
<evidence type="ECO:0000256" key="3">
    <source>
        <dbReference type="ARBA" id="ARBA00012528"/>
    </source>
</evidence>
<dbReference type="EC" id="2.7.7.65" evidence="3"/>
<dbReference type="Proteomes" id="UP000243629">
    <property type="component" value="Unassembled WGS sequence"/>
</dbReference>
<feature type="transmembrane region" description="Helical" evidence="6">
    <location>
        <begin position="53"/>
        <end position="73"/>
    </location>
</feature>
<dbReference type="STRING" id="1720063.SAMN05216217_10145"/>
<dbReference type="Gene3D" id="3.30.70.270">
    <property type="match status" value="1"/>
</dbReference>
<reference evidence="9" key="1">
    <citation type="submission" date="2016-10" db="EMBL/GenBank/DDBJ databases">
        <authorList>
            <person name="Varghese N."/>
            <person name="Submissions S."/>
        </authorList>
    </citation>
    <scope>NUCLEOTIDE SEQUENCE [LARGE SCALE GENOMIC DNA]</scope>
    <source>
        <strain evidence="9">DSM 24213</strain>
    </source>
</reference>
<evidence type="ECO:0000256" key="4">
    <source>
        <dbReference type="ARBA" id="ARBA00034247"/>
    </source>
</evidence>
<evidence type="ECO:0000259" key="7">
    <source>
        <dbReference type="PROSITE" id="PS50887"/>
    </source>
</evidence>
<accession>A0A1I4N450</accession>
<name>A0A1I4N450_9GAMM</name>
<dbReference type="RefSeq" id="WP_093471172.1">
    <property type="nucleotide sequence ID" value="NZ_FOUI01000001.1"/>
</dbReference>
<feature type="domain" description="GGDEF" evidence="7">
    <location>
        <begin position="275"/>
        <end position="406"/>
    </location>
</feature>
<feature type="transmembrane region" description="Helical" evidence="6">
    <location>
        <begin position="79"/>
        <end position="100"/>
    </location>
</feature>
<evidence type="ECO:0000256" key="6">
    <source>
        <dbReference type="SAM" id="Phobius"/>
    </source>
</evidence>
<feature type="transmembrane region" description="Helical" evidence="6">
    <location>
        <begin position="160"/>
        <end position="179"/>
    </location>
</feature>
<dbReference type="PROSITE" id="PS50887">
    <property type="entry name" value="GGDEF"/>
    <property type="match status" value="1"/>
</dbReference>
<sequence>MAHNNSNTDSQPDAHRFSAGRYLQRWNAEFADPAVELVYRKQREPLMVRQLRYTLLLWALLFLLFMLPDWLALGASQAFFWLATYRLVFVACLLGGVLLLNKYPVLATDGRLAMWLALLGHPFFFLYFVLRPDVTAWILGVIMVLQISVFLYLPGRVGLSLWVALFGWAGSLATLAALGMGPAKLVGVAFVLALPAVVGYYTALRLERMLRGEYSLRQQVMSSNAELRAEIERRKALEAELERQATTDPLTGLCNRRHYEALYERELNRCRRQGTGLSIAMLDLDHFKSVNDTHGHEVGDQALVHTAEILRAGLRCSDVVGRFGGEEFILMLPDTPLEQARVVVERVMQTLRSYPLSGVEGGVRITATVALTEVKDTDGNLSDTLKRVDVALYQGKAAGRDQLVLS</sequence>
<dbReference type="OrthoDB" id="9812260at2"/>
<dbReference type="SUPFAM" id="SSF55073">
    <property type="entry name" value="Nucleotide cyclase"/>
    <property type="match status" value="1"/>
</dbReference>
<dbReference type="InterPro" id="IPR000160">
    <property type="entry name" value="GGDEF_dom"/>
</dbReference>
<dbReference type="PANTHER" id="PTHR45138:SF9">
    <property type="entry name" value="DIGUANYLATE CYCLASE DGCM-RELATED"/>
    <property type="match status" value="1"/>
</dbReference>
<keyword evidence="6" id="KW-0812">Transmembrane</keyword>
<evidence type="ECO:0000313" key="8">
    <source>
        <dbReference type="EMBL" id="SFM10279.1"/>
    </source>
</evidence>
<dbReference type="InterPro" id="IPR029787">
    <property type="entry name" value="Nucleotide_cyclase"/>
</dbReference>
<evidence type="ECO:0000313" key="9">
    <source>
        <dbReference type="Proteomes" id="UP000243629"/>
    </source>
</evidence>
<keyword evidence="9" id="KW-1185">Reference proteome</keyword>
<evidence type="ECO:0000256" key="1">
    <source>
        <dbReference type="ARBA" id="ARBA00001946"/>
    </source>
</evidence>
<dbReference type="Pfam" id="PF00990">
    <property type="entry name" value="GGDEF"/>
    <property type="match status" value="1"/>
</dbReference>
<dbReference type="AlphaFoldDB" id="A0A1I4N450"/>
<feature type="transmembrane region" description="Helical" evidence="6">
    <location>
        <begin position="185"/>
        <end position="204"/>
    </location>
</feature>
<comment type="cofactor">
    <cofactor evidence="1">
        <name>Mg(2+)</name>
        <dbReference type="ChEBI" id="CHEBI:18420"/>
    </cofactor>
</comment>
<dbReference type="GO" id="GO:0005886">
    <property type="term" value="C:plasma membrane"/>
    <property type="evidence" value="ECO:0007669"/>
    <property type="project" value="UniProtKB-SubCell"/>
</dbReference>
<protein>
    <recommendedName>
        <fullName evidence="3">diguanylate cyclase</fullName>
        <ecNumber evidence="3">2.7.7.65</ecNumber>
    </recommendedName>
</protein>
<gene>
    <name evidence="8" type="ORF">SAMN05216217_10145</name>
</gene>
<dbReference type="GO" id="GO:0052621">
    <property type="term" value="F:diguanylate cyclase activity"/>
    <property type="evidence" value="ECO:0007669"/>
    <property type="project" value="UniProtKB-EC"/>
</dbReference>
<evidence type="ECO:0000256" key="5">
    <source>
        <dbReference type="SAM" id="Coils"/>
    </source>
</evidence>
<dbReference type="FunFam" id="3.30.70.270:FF:000001">
    <property type="entry name" value="Diguanylate cyclase domain protein"/>
    <property type="match status" value="1"/>
</dbReference>
<feature type="coiled-coil region" evidence="5">
    <location>
        <begin position="220"/>
        <end position="247"/>
    </location>
</feature>
<proteinExistence type="predicted"/>
<keyword evidence="6" id="KW-1133">Transmembrane helix</keyword>
<keyword evidence="6" id="KW-0472">Membrane</keyword>
<dbReference type="SMART" id="SM00267">
    <property type="entry name" value="GGDEF"/>
    <property type="match status" value="1"/>
</dbReference>
<dbReference type="NCBIfam" id="TIGR00254">
    <property type="entry name" value="GGDEF"/>
    <property type="match status" value="1"/>
</dbReference>
<feature type="transmembrane region" description="Helical" evidence="6">
    <location>
        <begin position="112"/>
        <end position="130"/>
    </location>
</feature>
<keyword evidence="5" id="KW-0175">Coiled coil</keyword>
<organism evidence="8 9">
    <name type="scientific">Halopseudomonas yangmingensis</name>
    <dbReference type="NCBI Taxonomy" id="1720063"/>
    <lineage>
        <taxon>Bacteria</taxon>
        <taxon>Pseudomonadati</taxon>
        <taxon>Pseudomonadota</taxon>
        <taxon>Gammaproteobacteria</taxon>
        <taxon>Pseudomonadales</taxon>
        <taxon>Pseudomonadaceae</taxon>
        <taxon>Halopseudomonas</taxon>
    </lineage>
</organism>
<comment type="subcellular location">
    <subcellularLocation>
        <location evidence="2">Cell inner membrane</location>
    </subcellularLocation>
</comment>
<dbReference type="InterPro" id="IPR043128">
    <property type="entry name" value="Rev_trsase/Diguanyl_cyclase"/>
</dbReference>